<gene>
    <name evidence="9" type="ORF">FHU40_002662</name>
</gene>
<feature type="transmembrane region" description="Helical" evidence="8">
    <location>
        <begin position="305"/>
        <end position="327"/>
    </location>
</feature>
<feature type="transmembrane region" description="Helical" evidence="8">
    <location>
        <begin position="102"/>
        <end position="121"/>
    </location>
</feature>
<accession>A0A7W4Z0Z8</accession>
<evidence type="ECO:0000256" key="8">
    <source>
        <dbReference type="SAM" id="Phobius"/>
    </source>
</evidence>
<dbReference type="AlphaFoldDB" id="A0A7W4Z0Z8"/>
<evidence type="ECO:0000256" key="6">
    <source>
        <dbReference type="ARBA" id="ARBA00022989"/>
    </source>
</evidence>
<evidence type="ECO:0000313" key="10">
    <source>
        <dbReference type="Proteomes" id="UP000589626"/>
    </source>
</evidence>
<keyword evidence="6 8" id="KW-1133">Transmembrane helix</keyword>
<dbReference type="CDD" id="cd06579">
    <property type="entry name" value="TM_PBP1_transp_AraH_like"/>
    <property type="match status" value="1"/>
</dbReference>
<dbReference type="EMBL" id="JACHWR010000002">
    <property type="protein sequence ID" value="MBB3042844.1"/>
    <property type="molecule type" value="Genomic_DNA"/>
</dbReference>
<dbReference type="RefSeq" id="WP_183592763.1">
    <property type="nucleotide sequence ID" value="NZ_JACHWR010000002.1"/>
</dbReference>
<keyword evidence="10" id="KW-1185">Reference proteome</keyword>
<keyword evidence="4" id="KW-0997">Cell inner membrane</keyword>
<keyword evidence="3" id="KW-1003">Cell membrane</keyword>
<dbReference type="Proteomes" id="UP000589626">
    <property type="component" value="Unassembled WGS sequence"/>
</dbReference>
<dbReference type="GO" id="GO:0022857">
    <property type="term" value="F:transmembrane transporter activity"/>
    <property type="evidence" value="ECO:0007669"/>
    <property type="project" value="InterPro"/>
</dbReference>
<dbReference type="GO" id="GO:0005886">
    <property type="term" value="C:plasma membrane"/>
    <property type="evidence" value="ECO:0007669"/>
    <property type="project" value="UniProtKB-SubCell"/>
</dbReference>
<evidence type="ECO:0000256" key="5">
    <source>
        <dbReference type="ARBA" id="ARBA00022692"/>
    </source>
</evidence>
<evidence type="ECO:0000256" key="3">
    <source>
        <dbReference type="ARBA" id="ARBA00022475"/>
    </source>
</evidence>
<dbReference type="Pfam" id="PF02653">
    <property type="entry name" value="BPD_transp_2"/>
    <property type="match status" value="1"/>
</dbReference>
<evidence type="ECO:0000256" key="4">
    <source>
        <dbReference type="ARBA" id="ARBA00022519"/>
    </source>
</evidence>
<organism evidence="9 10">
    <name type="scientific">Nocardioides soli</name>
    <dbReference type="NCBI Taxonomy" id="1036020"/>
    <lineage>
        <taxon>Bacteria</taxon>
        <taxon>Bacillati</taxon>
        <taxon>Actinomycetota</taxon>
        <taxon>Actinomycetes</taxon>
        <taxon>Propionibacteriales</taxon>
        <taxon>Nocardioidaceae</taxon>
        <taxon>Nocardioides</taxon>
    </lineage>
</organism>
<sequence length="332" mass="34449">MSASVAAAAPKSRLDVVGLLSRWGTIASLVLLVVFFSLKEDDAFANSRNFINILNQVSILAILAAGLTVCLTMGLFDLSIGSIATLGGYLALRWGAEDKFGLGPYGVLLIVLLAAVVIGVANGVIVSYLGVSAFIATLATASILDGIALGYSDTATVQVGIPFQILDLGQAKFGPIPSPVVIMAVVMLVLWFFLERTQMGRHMYAIGGNPTAARLAGVRIKYYAILALSISAVCAVLGGTVADAIIGAGRPYGVGSVYLLDAFAAAFIGAATLRPGRFHILGTLVGVLLLGVINNGLSIMGAETFWQYIVKGAILIVAVFLSGTVSLRRQGV</sequence>
<keyword evidence="5 8" id="KW-0812">Transmembrane</keyword>
<proteinExistence type="predicted"/>
<evidence type="ECO:0000256" key="1">
    <source>
        <dbReference type="ARBA" id="ARBA00004651"/>
    </source>
</evidence>
<dbReference type="PANTHER" id="PTHR32196">
    <property type="entry name" value="ABC TRANSPORTER PERMEASE PROTEIN YPHD-RELATED-RELATED"/>
    <property type="match status" value="1"/>
</dbReference>
<feature type="transmembrane region" description="Helical" evidence="8">
    <location>
        <begin position="59"/>
        <end position="90"/>
    </location>
</feature>
<protein>
    <submittedName>
        <fullName evidence="9">Ribose transport system permease protein</fullName>
    </submittedName>
</protein>
<reference evidence="9 10" key="1">
    <citation type="submission" date="2020-08" db="EMBL/GenBank/DDBJ databases">
        <title>Sequencing the genomes of 1000 actinobacteria strains.</title>
        <authorList>
            <person name="Klenk H.-P."/>
        </authorList>
    </citation>
    <scope>NUCLEOTIDE SEQUENCE [LARGE SCALE GENOMIC DNA]</scope>
    <source>
        <strain evidence="9 10">DSM 105498</strain>
    </source>
</reference>
<feature type="transmembrane region" description="Helical" evidence="8">
    <location>
        <begin position="222"/>
        <end position="246"/>
    </location>
</feature>
<feature type="transmembrane region" description="Helical" evidence="8">
    <location>
        <begin position="20"/>
        <end position="38"/>
    </location>
</feature>
<feature type="transmembrane region" description="Helical" evidence="8">
    <location>
        <begin position="128"/>
        <end position="151"/>
    </location>
</feature>
<comment type="subcellular location">
    <subcellularLocation>
        <location evidence="1">Cell membrane</location>
        <topology evidence="1">Multi-pass membrane protein</topology>
    </subcellularLocation>
</comment>
<feature type="transmembrane region" description="Helical" evidence="8">
    <location>
        <begin position="176"/>
        <end position="194"/>
    </location>
</feature>
<keyword evidence="2" id="KW-0813">Transport</keyword>
<name>A0A7W4Z0Z8_9ACTN</name>
<evidence type="ECO:0000256" key="7">
    <source>
        <dbReference type="ARBA" id="ARBA00023136"/>
    </source>
</evidence>
<dbReference type="InterPro" id="IPR001851">
    <property type="entry name" value="ABC_transp_permease"/>
</dbReference>
<evidence type="ECO:0000256" key="2">
    <source>
        <dbReference type="ARBA" id="ARBA00022448"/>
    </source>
</evidence>
<evidence type="ECO:0000313" key="9">
    <source>
        <dbReference type="EMBL" id="MBB3042844.1"/>
    </source>
</evidence>
<dbReference type="PANTHER" id="PTHR32196:SF21">
    <property type="entry name" value="ABC TRANSPORTER PERMEASE PROTEIN YPHD-RELATED"/>
    <property type="match status" value="1"/>
</dbReference>
<keyword evidence="7 8" id="KW-0472">Membrane</keyword>
<feature type="transmembrane region" description="Helical" evidence="8">
    <location>
        <begin position="252"/>
        <end position="273"/>
    </location>
</feature>
<feature type="transmembrane region" description="Helical" evidence="8">
    <location>
        <begin position="280"/>
        <end position="299"/>
    </location>
</feature>
<comment type="caution">
    <text evidence="9">The sequence shown here is derived from an EMBL/GenBank/DDBJ whole genome shotgun (WGS) entry which is preliminary data.</text>
</comment>